<keyword evidence="6 8" id="KW-1133">Transmembrane helix</keyword>
<feature type="transmembrane region" description="Helical" evidence="8">
    <location>
        <begin position="87"/>
        <end position="109"/>
    </location>
</feature>
<comment type="caution">
    <text evidence="9">The sequence shown here is derived from an EMBL/GenBank/DDBJ whole genome shotgun (WGS) entry which is preliminary data.</text>
</comment>
<keyword evidence="5 8" id="KW-0812">Transmembrane</keyword>
<feature type="transmembrane region" description="Helical" evidence="8">
    <location>
        <begin position="45"/>
        <end position="67"/>
    </location>
</feature>
<comment type="subcellular location">
    <subcellularLocation>
        <location evidence="1">Membrane</location>
        <topology evidence="1">Multi-pass membrane protein</topology>
    </subcellularLocation>
</comment>
<sequence length="381" mass="44161">MMEALQLFNKNETYNGFYVMLMVNRLQMLYFFLIMPRFLIHSYMIWVIIAVGILSQLNILLLSKWFLTRFSSDGYNGFVQLFGKKLVRLLSFIGLFFILLKLFVIMLGFSEMVQIFMFPATDSNWLIFFILLSCLYVAWKGVEKTIRFVVISFFCTFWMFLFFAFFFFPPIAQLSDLYPIIPMELSGDSWKGILLILSSFSGPEFLVFLGPWFKTNNKTFRYLSYGNALTVIEYVSLYMASLFYFGSNYLSKSPFPIVTMGRYFQNPVIERIDMVMLSLELFNIVFAGSIFLLLFYGASKIANGKVDKPPSRVGFLFSVFIILIGMILVNEWIWKADEKQVILLNLQILAGSLSYLVVPIIMIVAMKIKGVNKHETPKENG</sequence>
<feature type="transmembrane region" description="Helical" evidence="8">
    <location>
        <begin position="146"/>
        <end position="172"/>
    </location>
</feature>
<dbReference type="AlphaFoldDB" id="A0A544TFL5"/>
<evidence type="ECO:0000313" key="9">
    <source>
        <dbReference type="EMBL" id="TQR16245.1"/>
    </source>
</evidence>
<evidence type="ECO:0000256" key="8">
    <source>
        <dbReference type="SAM" id="Phobius"/>
    </source>
</evidence>
<dbReference type="GO" id="GO:0016020">
    <property type="term" value="C:membrane"/>
    <property type="evidence" value="ECO:0007669"/>
    <property type="project" value="UniProtKB-SubCell"/>
</dbReference>
<evidence type="ECO:0000256" key="4">
    <source>
        <dbReference type="ARBA" id="ARBA00022544"/>
    </source>
</evidence>
<keyword evidence="10" id="KW-1185">Reference proteome</keyword>
<feature type="transmembrane region" description="Helical" evidence="8">
    <location>
        <begin position="12"/>
        <end position="33"/>
    </location>
</feature>
<feature type="transmembrane region" description="Helical" evidence="8">
    <location>
        <begin position="115"/>
        <end position="139"/>
    </location>
</feature>
<protein>
    <submittedName>
        <fullName evidence="9">Spore gernimation protein</fullName>
    </submittedName>
</protein>
<dbReference type="PANTHER" id="PTHR34975:SF2">
    <property type="entry name" value="SPORE GERMINATION PROTEIN A2"/>
    <property type="match status" value="1"/>
</dbReference>
<accession>A0A544TFL5</accession>
<dbReference type="Pfam" id="PF03845">
    <property type="entry name" value="Spore_permease"/>
    <property type="match status" value="1"/>
</dbReference>
<keyword evidence="3" id="KW-0813">Transport</keyword>
<feature type="transmembrane region" description="Helical" evidence="8">
    <location>
        <begin position="281"/>
        <end position="301"/>
    </location>
</feature>
<feature type="transmembrane region" description="Helical" evidence="8">
    <location>
        <begin position="192"/>
        <end position="213"/>
    </location>
</feature>
<evidence type="ECO:0000256" key="6">
    <source>
        <dbReference type="ARBA" id="ARBA00022989"/>
    </source>
</evidence>
<keyword evidence="4" id="KW-0309">Germination</keyword>
<reference evidence="9 10" key="1">
    <citation type="submission" date="2019-05" db="EMBL/GenBank/DDBJ databases">
        <title>Psychrobacillus vulpis sp. nov., a new species isolated from feces of a red fox that inhabits in The Tablas de Daimiel Natural Park, Albacete, Spain.</title>
        <authorList>
            <person name="Rodriguez M."/>
            <person name="Reina J.C."/>
            <person name="Bejar V."/>
            <person name="Llamas I."/>
        </authorList>
    </citation>
    <scope>NUCLEOTIDE SEQUENCE [LARGE SCALE GENOMIC DNA]</scope>
    <source>
        <strain evidence="9 10">NHI-2</strain>
    </source>
</reference>
<proteinExistence type="inferred from homology"/>
<evidence type="ECO:0000313" key="10">
    <source>
        <dbReference type="Proteomes" id="UP000318937"/>
    </source>
</evidence>
<dbReference type="GO" id="GO:0009847">
    <property type="term" value="P:spore germination"/>
    <property type="evidence" value="ECO:0007669"/>
    <property type="project" value="InterPro"/>
</dbReference>
<dbReference type="Proteomes" id="UP000318937">
    <property type="component" value="Unassembled WGS sequence"/>
</dbReference>
<gene>
    <name evidence="9" type="ORF">FG383_07055</name>
</gene>
<dbReference type="InterPro" id="IPR004761">
    <property type="entry name" value="Spore_GerAB"/>
</dbReference>
<dbReference type="PANTHER" id="PTHR34975">
    <property type="entry name" value="SPORE GERMINATION PROTEIN A2"/>
    <property type="match status" value="1"/>
</dbReference>
<evidence type="ECO:0000256" key="7">
    <source>
        <dbReference type="ARBA" id="ARBA00023136"/>
    </source>
</evidence>
<organism evidence="9 10">
    <name type="scientific">Psychrobacillus soli</name>
    <dbReference type="NCBI Taxonomy" id="1543965"/>
    <lineage>
        <taxon>Bacteria</taxon>
        <taxon>Bacillati</taxon>
        <taxon>Bacillota</taxon>
        <taxon>Bacilli</taxon>
        <taxon>Bacillales</taxon>
        <taxon>Bacillaceae</taxon>
        <taxon>Psychrobacillus</taxon>
    </lineage>
</organism>
<keyword evidence="7 8" id="KW-0472">Membrane</keyword>
<feature type="transmembrane region" description="Helical" evidence="8">
    <location>
        <begin position="225"/>
        <end position="245"/>
    </location>
</feature>
<dbReference type="OrthoDB" id="2739656at2"/>
<dbReference type="EMBL" id="VDGG01000012">
    <property type="protein sequence ID" value="TQR16245.1"/>
    <property type="molecule type" value="Genomic_DNA"/>
</dbReference>
<comment type="similarity">
    <text evidence="2">Belongs to the amino acid-polyamine-organocation (APC) superfamily. Spore germination protein (SGP) (TC 2.A.3.9) family.</text>
</comment>
<evidence type="ECO:0000256" key="1">
    <source>
        <dbReference type="ARBA" id="ARBA00004141"/>
    </source>
</evidence>
<name>A0A544TFL5_9BACI</name>
<evidence type="ECO:0000256" key="2">
    <source>
        <dbReference type="ARBA" id="ARBA00007998"/>
    </source>
</evidence>
<feature type="transmembrane region" description="Helical" evidence="8">
    <location>
        <begin position="313"/>
        <end position="334"/>
    </location>
</feature>
<evidence type="ECO:0000256" key="5">
    <source>
        <dbReference type="ARBA" id="ARBA00022692"/>
    </source>
</evidence>
<feature type="transmembrane region" description="Helical" evidence="8">
    <location>
        <begin position="346"/>
        <end position="365"/>
    </location>
</feature>
<evidence type="ECO:0000256" key="3">
    <source>
        <dbReference type="ARBA" id="ARBA00022448"/>
    </source>
</evidence>